<gene>
    <name evidence="3" type="ORF">M6B38_381495</name>
</gene>
<reference evidence="3" key="2">
    <citation type="submission" date="2023-04" db="EMBL/GenBank/DDBJ databases">
        <authorList>
            <person name="Bruccoleri R.E."/>
            <person name="Oakeley E.J."/>
            <person name="Faust A.-M."/>
            <person name="Dessus-Babus S."/>
            <person name="Altorfer M."/>
            <person name="Burckhardt D."/>
            <person name="Oertli M."/>
            <person name="Naumann U."/>
            <person name="Petersen F."/>
            <person name="Wong J."/>
        </authorList>
    </citation>
    <scope>NUCLEOTIDE SEQUENCE</scope>
    <source>
        <strain evidence="3">GSM-AAB239-AS_SAM_17_03QT</strain>
        <tissue evidence="3">Leaf</tissue>
    </source>
</reference>
<dbReference type="AlphaFoldDB" id="A0AAX6G8P0"/>
<dbReference type="InterPro" id="IPR005519">
    <property type="entry name" value="Acid_phosphat_B-like"/>
</dbReference>
<accession>A0AAX6G8P0</accession>
<dbReference type="EMBL" id="JANAVB010021998">
    <property type="protein sequence ID" value="KAJ6824571.1"/>
    <property type="molecule type" value="Genomic_DNA"/>
</dbReference>
<evidence type="ECO:0000256" key="2">
    <source>
        <dbReference type="SAM" id="SignalP"/>
    </source>
</evidence>
<organism evidence="3 4">
    <name type="scientific">Iris pallida</name>
    <name type="common">Sweet iris</name>
    <dbReference type="NCBI Taxonomy" id="29817"/>
    <lineage>
        <taxon>Eukaryota</taxon>
        <taxon>Viridiplantae</taxon>
        <taxon>Streptophyta</taxon>
        <taxon>Embryophyta</taxon>
        <taxon>Tracheophyta</taxon>
        <taxon>Spermatophyta</taxon>
        <taxon>Magnoliopsida</taxon>
        <taxon>Liliopsida</taxon>
        <taxon>Asparagales</taxon>
        <taxon>Iridaceae</taxon>
        <taxon>Iridoideae</taxon>
        <taxon>Irideae</taxon>
        <taxon>Iris</taxon>
    </lineage>
</organism>
<protein>
    <submittedName>
        <fullName evidence="3">Acid phosphatase 1</fullName>
    </submittedName>
</protein>
<feature type="signal peptide" evidence="2">
    <location>
        <begin position="1"/>
        <end position="20"/>
    </location>
</feature>
<dbReference type="InterPro" id="IPR036412">
    <property type="entry name" value="HAD-like_sf"/>
</dbReference>
<feature type="chain" id="PRO_5043522809" evidence="2">
    <location>
        <begin position="21"/>
        <end position="203"/>
    </location>
</feature>
<evidence type="ECO:0000313" key="4">
    <source>
        <dbReference type="Proteomes" id="UP001140949"/>
    </source>
</evidence>
<sequence>MRPLLLLPLVLSFLITAADSQTLLRTIFEKPGQILRYSSGGEEEEDCGGGFCDSWRLSVETNNAGPWEVVPKKCLGFVERYVNGHRYSSDVKVAAGEAISFAHTVEIAGDGKDVWVFDVDETLLSNLDYYRLHGYGSEPFDPTSFNQWVYLAEAPALQANLRLYKELQGLGFQIVLLTGRDEYQRNTTEANLLFAGYSSWEKL</sequence>
<reference evidence="3" key="1">
    <citation type="journal article" date="2023" name="GigaByte">
        <title>Genome assembly of the bearded iris, Iris pallida Lam.</title>
        <authorList>
            <person name="Bruccoleri R.E."/>
            <person name="Oakeley E.J."/>
            <person name="Faust A.M.E."/>
            <person name="Altorfer M."/>
            <person name="Dessus-Babus S."/>
            <person name="Burckhardt D."/>
            <person name="Oertli M."/>
            <person name="Naumann U."/>
            <person name="Petersen F."/>
            <person name="Wong J."/>
        </authorList>
    </citation>
    <scope>NUCLEOTIDE SEQUENCE</scope>
    <source>
        <strain evidence="3">GSM-AAB239-AS_SAM_17_03QT</strain>
    </source>
</reference>
<keyword evidence="1 2" id="KW-0732">Signal</keyword>
<dbReference type="Proteomes" id="UP001140949">
    <property type="component" value="Unassembled WGS sequence"/>
</dbReference>
<dbReference type="PANTHER" id="PTHR31284:SF10">
    <property type="entry name" value="ACID PHOSPHATASE-LIKE PROTEIN"/>
    <property type="match status" value="1"/>
</dbReference>
<proteinExistence type="predicted"/>
<evidence type="ECO:0000313" key="3">
    <source>
        <dbReference type="EMBL" id="KAJ6824571.1"/>
    </source>
</evidence>
<comment type="caution">
    <text evidence="3">The sequence shown here is derived from an EMBL/GenBank/DDBJ whole genome shotgun (WGS) entry which is preliminary data.</text>
</comment>
<evidence type="ECO:0000256" key="1">
    <source>
        <dbReference type="ARBA" id="ARBA00022729"/>
    </source>
</evidence>
<dbReference type="Pfam" id="PF03767">
    <property type="entry name" value="Acid_phosphat_B"/>
    <property type="match status" value="1"/>
</dbReference>
<dbReference type="PANTHER" id="PTHR31284">
    <property type="entry name" value="ACID PHOSPHATASE-LIKE PROTEIN"/>
    <property type="match status" value="1"/>
</dbReference>
<keyword evidence="4" id="KW-1185">Reference proteome</keyword>
<dbReference type="InterPro" id="IPR023214">
    <property type="entry name" value="HAD_sf"/>
</dbReference>
<name>A0AAX6G8P0_IRIPA</name>
<dbReference type="SUPFAM" id="SSF56784">
    <property type="entry name" value="HAD-like"/>
    <property type="match status" value="1"/>
</dbReference>
<dbReference type="Gene3D" id="3.40.50.1000">
    <property type="entry name" value="HAD superfamily/HAD-like"/>
    <property type="match status" value="1"/>
</dbReference>